<sequence>MLAATAGLTVNGFTPSVAVPGDTITITGSGFTKATRVVWRGGQFYLQVNSANEITFQVPTLGNGEDWSGTLMLLREDGAQVTTTTTLTVQALPLPTSLSATNAREGDEVRIDGKFLIPTLVKSLMMGDREFLPSRGNGTSLWFNVPKGAPSGSVVVLDWKGHKISAGTLNVIPPSPSIEFASVQLSQGPLFSVSDPVADPNLRLVSQRDLLVRVRLKPAASLGQINPDVEMAFMNEKKTWQAVRMQGPGALSTNAIAENDIANSYTYTIPAEWLDKGFRFQIRAADNRYPDATKIFSYQPPAAALGGGTYVRMHLVPVVTPNGAKGKIDVDFFKKALMAAYPLSAVDVVVEPEIKWATTAYSNDDILGLLYDINSRRASSQPNNYDFYYGVVPCGCTSVAFAPGRAGVIPDSGYYTKEGPMQVSIHEIGHSFGRMHTWDDEASPYKSGNAIGVGPWLPEVTADLAQSFINPATRYDIMSYNVPNDSVSAYTYAGVYKYVEQNLPLSARPKLLRASAPAGTALRLAGVLNENAGTVKLNAAMRVSGTPDTVVLAGDAQLANDDYVIELETGNGTYRYPLQPVKIVMEQVSSSLAGFELKIPVVDKIIRTRVLRGKAVLLDQPGMPSN</sequence>
<dbReference type="Proteomes" id="UP000054851">
    <property type="component" value="Unassembled WGS sequence"/>
</dbReference>
<feature type="domain" description="IPT/TIG" evidence="1">
    <location>
        <begin position="9"/>
        <end position="64"/>
    </location>
</feature>
<dbReference type="SUPFAM" id="SSF81296">
    <property type="entry name" value="E set domains"/>
    <property type="match status" value="1"/>
</dbReference>
<evidence type="ECO:0000313" key="2">
    <source>
        <dbReference type="EMBL" id="SAK94466.1"/>
    </source>
</evidence>
<organism evidence="2 3">
    <name type="scientific">Caballeronia hypogeia</name>
    <dbReference type="NCBI Taxonomy" id="1777140"/>
    <lineage>
        <taxon>Bacteria</taxon>
        <taxon>Pseudomonadati</taxon>
        <taxon>Pseudomonadota</taxon>
        <taxon>Betaproteobacteria</taxon>
        <taxon>Burkholderiales</taxon>
        <taxon>Burkholderiaceae</taxon>
        <taxon>Caballeronia</taxon>
    </lineage>
</organism>
<dbReference type="InterPro" id="IPR013783">
    <property type="entry name" value="Ig-like_fold"/>
</dbReference>
<dbReference type="STRING" id="1777140.AWB79_07100"/>
<dbReference type="Gene3D" id="3.40.390.10">
    <property type="entry name" value="Collagenase (Catalytic Domain)"/>
    <property type="match status" value="1"/>
</dbReference>
<dbReference type="Pfam" id="PF01833">
    <property type="entry name" value="TIG"/>
    <property type="match status" value="1"/>
</dbReference>
<dbReference type="EMBL" id="FCOA02000046">
    <property type="protein sequence ID" value="SAK94466.1"/>
    <property type="molecule type" value="Genomic_DNA"/>
</dbReference>
<name>A0A158DJU5_9BURK</name>
<protein>
    <submittedName>
        <fullName evidence="2">IPT/TIG domain protein</fullName>
    </submittedName>
</protein>
<dbReference type="SUPFAM" id="SSF55486">
    <property type="entry name" value="Metalloproteases ('zincins'), catalytic domain"/>
    <property type="match status" value="1"/>
</dbReference>
<proteinExistence type="predicted"/>
<evidence type="ECO:0000259" key="1">
    <source>
        <dbReference type="Pfam" id="PF01833"/>
    </source>
</evidence>
<gene>
    <name evidence="2" type="ORF">AWB79_07100</name>
</gene>
<dbReference type="AlphaFoldDB" id="A0A158DJU5"/>
<accession>A0A158DJU5</accession>
<dbReference type="GO" id="GO:0008237">
    <property type="term" value="F:metallopeptidase activity"/>
    <property type="evidence" value="ECO:0007669"/>
    <property type="project" value="InterPro"/>
</dbReference>
<dbReference type="InterPro" id="IPR014756">
    <property type="entry name" value="Ig_E-set"/>
</dbReference>
<evidence type="ECO:0000313" key="3">
    <source>
        <dbReference type="Proteomes" id="UP000054851"/>
    </source>
</evidence>
<dbReference type="Gene3D" id="2.60.40.10">
    <property type="entry name" value="Immunoglobulins"/>
    <property type="match status" value="1"/>
</dbReference>
<reference evidence="2" key="1">
    <citation type="submission" date="2016-01" db="EMBL/GenBank/DDBJ databases">
        <authorList>
            <person name="Peeters C."/>
        </authorList>
    </citation>
    <scope>NUCLEOTIDE SEQUENCE</scope>
    <source>
        <strain evidence="2">LMG 29322</strain>
    </source>
</reference>
<keyword evidence="3" id="KW-1185">Reference proteome</keyword>
<dbReference type="InterPro" id="IPR024079">
    <property type="entry name" value="MetalloPept_cat_dom_sf"/>
</dbReference>
<comment type="caution">
    <text evidence="2">The sequence shown here is derived from an EMBL/GenBank/DDBJ whole genome shotgun (WGS) entry which is preliminary data.</text>
</comment>
<dbReference type="InterPro" id="IPR002909">
    <property type="entry name" value="IPT_dom"/>
</dbReference>